<keyword evidence="5 8" id="KW-0472">Membrane</keyword>
<comment type="similarity">
    <text evidence="7">Belongs to the DHHC palmitoyltransferase family. PFA5 subfamily.</text>
</comment>
<dbReference type="EC" id="2.3.1.225" evidence="8"/>
<reference evidence="10 11" key="1">
    <citation type="submission" date="2024-04" db="EMBL/GenBank/DDBJ databases">
        <title>Tritrichomonas musculus Genome.</title>
        <authorList>
            <person name="Alves-Ferreira E."/>
            <person name="Grigg M."/>
            <person name="Lorenzi H."/>
            <person name="Galac M."/>
        </authorList>
    </citation>
    <scope>NUCLEOTIDE SEQUENCE [LARGE SCALE GENOMIC DNA]</scope>
    <source>
        <strain evidence="10 11">EAF2021</strain>
    </source>
</reference>
<organism evidence="10 11">
    <name type="scientific">Tritrichomonas musculus</name>
    <dbReference type="NCBI Taxonomy" id="1915356"/>
    <lineage>
        <taxon>Eukaryota</taxon>
        <taxon>Metamonada</taxon>
        <taxon>Parabasalia</taxon>
        <taxon>Tritrichomonadida</taxon>
        <taxon>Tritrichomonadidae</taxon>
        <taxon>Tritrichomonas</taxon>
    </lineage>
</organism>
<keyword evidence="2 8" id="KW-0808">Transferase</keyword>
<dbReference type="PROSITE" id="PS50216">
    <property type="entry name" value="DHHC"/>
    <property type="match status" value="1"/>
</dbReference>
<gene>
    <name evidence="10" type="ORF">M9Y10_033874</name>
</gene>
<evidence type="ECO:0000256" key="4">
    <source>
        <dbReference type="ARBA" id="ARBA00022989"/>
    </source>
</evidence>
<evidence type="ECO:0000313" key="11">
    <source>
        <dbReference type="Proteomes" id="UP001470230"/>
    </source>
</evidence>
<evidence type="ECO:0000256" key="5">
    <source>
        <dbReference type="ARBA" id="ARBA00023136"/>
    </source>
</evidence>
<comment type="catalytic activity">
    <reaction evidence="8">
        <text>L-cysteinyl-[protein] + hexadecanoyl-CoA = S-hexadecanoyl-L-cysteinyl-[protein] + CoA</text>
        <dbReference type="Rhea" id="RHEA:36683"/>
        <dbReference type="Rhea" id="RHEA-COMP:10131"/>
        <dbReference type="Rhea" id="RHEA-COMP:11032"/>
        <dbReference type="ChEBI" id="CHEBI:29950"/>
        <dbReference type="ChEBI" id="CHEBI:57287"/>
        <dbReference type="ChEBI" id="CHEBI:57379"/>
        <dbReference type="ChEBI" id="CHEBI:74151"/>
        <dbReference type="EC" id="2.3.1.225"/>
    </reaction>
</comment>
<dbReference type="Pfam" id="PF01529">
    <property type="entry name" value="DHHC"/>
    <property type="match status" value="1"/>
</dbReference>
<evidence type="ECO:0000256" key="7">
    <source>
        <dbReference type="ARBA" id="ARBA00038298"/>
    </source>
</evidence>
<evidence type="ECO:0000313" key="10">
    <source>
        <dbReference type="EMBL" id="KAK8889130.1"/>
    </source>
</evidence>
<feature type="transmembrane region" description="Helical" evidence="8">
    <location>
        <begin position="46"/>
        <end position="71"/>
    </location>
</feature>
<dbReference type="InterPro" id="IPR001594">
    <property type="entry name" value="Palmitoyltrfase_DHHC"/>
</dbReference>
<feature type="transmembrane region" description="Helical" evidence="8">
    <location>
        <begin position="182"/>
        <end position="202"/>
    </location>
</feature>
<comment type="domain">
    <text evidence="8">The DHHC domain is required for palmitoyltransferase activity.</text>
</comment>
<evidence type="ECO:0000256" key="3">
    <source>
        <dbReference type="ARBA" id="ARBA00022692"/>
    </source>
</evidence>
<sequence length="263" mass="30322">MPPCSFRLCSRILPNFFVIGLGTALFICAVFYVIPDNMMKSSYPFLFFTNLLISTFFYIMWLWSWFIAIAGDPGRTIDDLKDRGVLKRVLNGDIPNCLRHLQICPICSMPRPPLSEHCKTCGYCHLRRDHHCGVTGQCVADKNMKGFILSFFYSALFSLSVSPAGAYNFIELRTYEVLSMLLMIYGPTFFFLMTIFGFSFLYQGMRDVSKLDEIGGRPKSFGLKKYLKSFGNSFQEKIIPYQRRSTQYAWIGVNWEDENVFPL</sequence>
<accession>A0ABR2KGH7</accession>
<comment type="subcellular location">
    <subcellularLocation>
        <location evidence="1">Membrane</location>
        <topology evidence="1">Multi-pass membrane protein</topology>
    </subcellularLocation>
</comment>
<evidence type="ECO:0000256" key="2">
    <source>
        <dbReference type="ARBA" id="ARBA00022679"/>
    </source>
</evidence>
<keyword evidence="11" id="KW-1185">Reference proteome</keyword>
<feature type="transmembrane region" description="Helical" evidence="8">
    <location>
        <begin position="151"/>
        <end position="170"/>
    </location>
</feature>
<dbReference type="Proteomes" id="UP001470230">
    <property type="component" value="Unassembled WGS sequence"/>
</dbReference>
<protein>
    <recommendedName>
        <fullName evidence="8">Palmitoyltransferase</fullName>
        <ecNumber evidence="8">2.3.1.225</ecNumber>
    </recommendedName>
</protein>
<evidence type="ECO:0000256" key="1">
    <source>
        <dbReference type="ARBA" id="ARBA00004141"/>
    </source>
</evidence>
<evidence type="ECO:0000256" key="8">
    <source>
        <dbReference type="RuleBase" id="RU079119"/>
    </source>
</evidence>
<evidence type="ECO:0000259" key="9">
    <source>
        <dbReference type="Pfam" id="PF01529"/>
    </source>
</evidence>
<dbReference type="InterPro" id="IPR039859">
    <property type="entry name" value="PFA4/ZDH16/20/ERF2-like"/>
</dbReference>
<comment type="caution">
    <text evidence="10">The sequence shown here is derived from an EMBL/GenBank/DDBJ whole genome shotgun (WGS) entry which is preliminary data.</text>
</comment>
<evidence type="ECO:0000256" key="6">
    <source>
        <dbReference type="ARBA" id="ARBA00023315"/>
    </source>
</evidence>
<keyword evidence="3 8" id="KW-0812">Transmembrane</keyword>
<proteinExistence type="inferred from homology"/>
<feature type="domain" description="Palmitoyltransferase DHHC" evidence="9">
    <location>
        <begin position="101"/>
        <end position="200"/>
    </location>
</feature>
<keyword evidence="4 8" id="KW-1133">Transmembrane helix</keyword>
<dbReference type="EMBL" id="JAPFFF010000005">
    <property type="protein sequence ID" value="KAK8889130.1"/>
    <property type="molecule type" value="Genomic_DNA"/>
</dbReference>
<keyword evidence="6 8" id="KW-0012">Acyltransferase</keyword>
<dbReference type="PANTHER" id="PTHR22883">
    <property type="entry name" value="ZINC FINGER DHHC DOMAIN CONTAINING PROTEIN"/>
    <property type="match status" value="1"/>
</dbReference>
<feature type="transmembrane region" description="Helical" evidence="8">
    <location>
        <begin position="12"/>
        <end position="34"/>
    </location>
</feature>
<name>A0ABR2KGH7_9EUKA</name>
<dbReference type="PANTHER" id="PTHR22883:SF23">
    <property type="entry name" value="PALMITOYLTRANSFERASE ZDHHC6"/>
    <property type="match status" value="1"/>
</dbReference>